<keyword evidence="1" id="KW-0812">Transmembrane</keyword>
<evidence type="ECO:0000313" key="2">
    <source>
        <dbReference type="EMBL" id="CAB1454584.1"/>
    </source>
</evidence>
<feature type="transmembrane region" description="Helical" evidence="1">
    <location>
        <begin position="177"/>
        <end position="199"/>
    </location>
</feature>
<dbReference type="PROSITE" id="PS51257">
    <property type="entry name" value="PROKAR_LIPOPROTEIN"/>
    <property type="match status" value="1"/>
</dbReference>
<gene>
    <name evidence="2" type="ORF">PLEPLA_LOCUS42350</name>
</gene>
<name>A0A9N7VRX1_PLEPL</name>
<evidence type="ECO:0000313" key="3">
    <source>
        <dbReference type="Proteomes" id="UP001153269"/>
    </source>
</evidence>
<dbReference type="EMBL" id="CADEAL010004217">
    <property type="protein sequence ID" value="CAB1454584.1"/>
    <property type="molecule type" value="Genomic_DNA"/>
</dbReference>
<dbReference type="AlphaFoldDB" id="A0A9N7VRX1"/>
<dbReference type="Proteomes" id="UP001153269">
    <property type="component" value="Unassembled WGS sequence"/>
</dbReference>
<accession>A0A9N7VRX1</accession>
<proteinExistence type="predicted"/>
<keyword evidence="1" id="KW-1133">Transmembrane helix</keyword>
<comment type="caution">
    <text evidence="2">The sequence shown here is derived from an EMBL/GenBank/DDBJ whole genome shotgun (WGS) entry which is preliminary data.</text>
</comment>
<keyword evidence="1" id="KW-0472">Membrane</keyword>
<sequence length="211" mass="22709">MLDGKRKGAAVYWAVGFIVACYLAQTANCHQPKETGKPRGPTIGVRDGTILFGRGVESHVANGKRKTPANASAVEDERAYQADSAGLSNEQAQDTSPIEASWKRMAPSLQCGGDQMKFRAVGPGASKFAVDQGNAPPMPLSQVPSNCGYTMQRNSLALVMLVPYDGCNIVQELNHRILNLCLSFLSTHLTIIGILLGLCQPLQSRLQLLQK</sequence>
<evidence type="ECO:0000256" key="1">
    <source>
        <dbReference type="SAM" id="Phobius"/>
    </source>
</evidence>
<reference evidence="2" key="1">
    <citation type="submission" date="2020-03" db="EMBL/GenBank/DDBJ databases">
        <authorList>
            <person name="Weist P."/>
        </authorList>
    </citation>
    <scope>NUCLEOTIDE SEQUENCE</scope>
</reference>
<organism evidence="2 3">
    <name type="scientific">Pleuronectes platessa</name>
    <name type="common">European plaice</name>
    <dbReference type="NCBI Taxonomy" id="8262"/>
    <lineage>
        <taxon>Eukaryota</taxon>
        <taxon>Metazoa</taxon>
        <taxon>Chordata</taxon>
        <taxon>Craniata</taxon>
        <taxon>Vertebrata</taxon>
        <taxon>Euteleostomi</taxon>
        <taxon>Actinopterygii</taxon>
        <taxon>Neopterygii</taxon>
        <taxon>Teleostei</taxon>
        <taxon>Neoteleostei</taxon>
        <taxon>Acanthomorphata</taxon>
        <taxon>Carangaria</taxon>
        <taxon>Pleuronectiformes</taxon>
        <taxon>Pleuronectoidei</taxon>
        <taxon>Pleuronectidae</taxon>
        <taxon>Pleuronectes</taxon>
    </lineage>
</organism>
<keyword evidence="3" id="KW-1185">Reference proteome</keyword>
<protein>
    <submittedName>
        <fullName evidence="2">Uncharacterized protein</fullName>
    </submittedName>
</protein>